<dbReference type="GO" id="GO:0018836">
    <property type="term" value="F:alkylmercury lyase activity"/>
    <property type="evidence" value="ECO:0007669"/>
    <property type="project" value="InterPro"/>
</dbReference>
<sequence>MTTRTDRTAAVRLAWAATKLTRAGRHPIAIGRLAATVGLDPGEAHRLMDLMGFVIRDGLVLMDRGPRPGSADRPASDRYRVDLFLLAIATGEPVHADSVCPATGARVRVHFTRDRVLSVDPPHAVVAASRLPGIDLTLGPDYVEALVCTQFFASKEAAAGWLLENIDGRVLSVPDYLAHTRRMVAALEAWPTI</sequence>
<evidence type="ECO:0000313" key="2">
    <source>
        <dbReference type="Proteomes" id="UP000093695"/>
    </source>
</evidence>
<organism evidence="1 2">
    <name type="scientific">Amycolatopsis orientalis</name>
    <name type="common">Nocardia orientalis</name>
    <dbReference type="NCBI Taxonomy" id="31958"/>
    <lineage>
        <taxon>Bacteria</taxon>
        <taxon>Bacillati</taxon>
        <taxon>Actinomycetota</taxon>
        <taxon>Actinomycetes</taxon>
        <taxon>Pseudonocardiales</taxon>
        <taxon>Pseudonocardiaceae</taxon>
        <taxon>Amycolatopsis</taxon>
    </lineage>
</organism>
<keyword evidence="1" id="KW-0456">Lyase</keyword>
<dbReference type="InterPro" id="IPR053717">
    <property type="entry name" value="MerB_lyase_sf"/>
</dbReference>
<evidence type="ECO:0000313" key="1">
    <source>
        <dbReference type="EMBL" id="ANN16746.1"/>
    </source>
</evidence>
<name>A0A193BWY1_AMYOR</name>
<reference evidence="1 2" key="1">
    <citation type="journal article" date="2015" name="Genome Announc.">
        <title>Draft Genome Sequence of Norvancomycin-Producing Strain Amycolatopsis orientalis CPCC200066.</title>
        <authorList>
            <person name="Lei X."/>
            <person name="Yuan F."/>
            <person name="Shi Y."/>
            <person name="Li X."/>
            <person name="Wang L."/>
            <person name="Hong B."/>
        </authorList>
    </citation>
    <scope>NUCLEOTIDE SEQUENCE [LARGE SCALE GENOMIC DNA]</scope>
    <source>
        <strain evidence="1 2">B-37</strain>
    </source>
</reference>
<dbReference type="STRING" id="31958.SD37_14485"/>
<dbReference type="KEGG" id="aori:SD37_14485"/>
<dbReference type="Proteomes" id="UP000093695">
    <property type="component" value="Chromosome"/>
</dbReference>
<dbReference type="InterPro" id="IPR004927">
    <property type="entry name" value="MerB"/>
</dbReference>
<dbReference type="SUPFAM" id="SSF160387">
    <property type="entry name" value="NosL/MerB-like"/>
    <property type="match status" value="1"/>
</dbReference>
<protein>
    <submittedName>
        <fullName evidence="1">Alkylmercury lyase</fullName>
    </submittedName>
</protein>
<keyword evidence="2" id="KW-1185">Reference proteome</keyword>
<dbReference type="AlphaFoldDB" id="A0A193BWY1"/>
<gene>
    <name evidence="1" type="ORF">SD37_14485</name>
</gene>
<dbReference type="RefSeq" id="WP_044850428.1">
    <property type="nucleotide sequence ID" value="NZ_CP016174.1"/>
</dbReference>
<accession>A0A193BWY1</accession>
<dbReference type="EMBL" id="CP016174">
    <property type="protein sequence ID" value="ANN16746.1"/>
    <property type="molecule type" value="Genomic_DNA"/>
</dbReference>
<proteinExistence type="predicted"/>
<dbReference type="Pfam" id="PF03243">
    <property type="entry name" value="MerB"/>
    <property type="match status" value="1"/>
</dbReference>
<dbReference type="Gene3D" id="3.30.450.410">
    <property type="match status" value="1"/>
</dbReference>